<dbReference type="PANTHER" id="PTHR18964">
    <property type="entry name" value="ROK (REPRESSOR, ORF, KINASE) FAMILY"/>
    <property type="match status" value="1"/>
</dbReference>
<accession>A0ABT6N8R6</accession>
<protein>
    <submittedName>
        <fullName evidence="2">ROK family protein</fullName>
    </submittedName>
</protein>
<dbReference type="SUPFAM" id="SSF53067">
    <property type="entry name" value="Actin-like ATPase domain"/>
    <property type="match status" value="1"/>
</dbReference>
<reference evidence="2 3" key="1">
    <citation type="submission" date="2023-04" db="EMBL/GenBank/DDBJ databases">
        <title>Fusibacter bizertensis strain WBS, isolated from littoral bottom sediments of the Arctic seas - biochemical and genomic analysis.</title>
        <authorList>
            <person name="Brioukhanov A.L."/>
        </authorList>
    </citation>
    <scope>NUCLEOTIDE SEQUENCE [LARGE SCALE GENOMIC DNA]</scope>
    <source>
        <strain evidence="2 3">WBS</strain>
    </source>
</reference>
<comment type="similarity">
    <text evidence="1">Belongs to the ROK (NagC/XylR) family.</text>
</comment>
<sequence>MNYIAIDIGGSAIKAAIVNSEGMILEKTSTPTPMTNYDDLISELTTIVNWAMAISPIDGIAMSQPCVTDAKTGEALSEGALIYINGTNPSKDLGEKYNLPYSADNDGNCAALAEVWIGRAKDVNDIALVVCGSGIGGAVVLDKKIYSGNRRFAGEFGFIINGYESDGTPIIWSANGSTLSLVKNYASKTNKEVKSLNGKLVFELAESGDIKAQESIDHFFKMFAYGLHNIQHVYDPELILIGGAISNRPDFVKNIELEFDKLYEQLFGFMSRPNVAICACGADANLIGAVYHLINKYK</sequence>
<name>A0ABT6N8R6_9FIRM</name>
<dbReference type="InterPro" id="IPR043129">
    <property type="entry name" value="ATPase_NBD"/>
</dbReference>
<gene>
    <name evidence="2" type="ORF">QE109_01615</name>
</gene>
<evidence type="ECO:0000313" key="3">
    <source>
        <dbReference type="Proteomes" id="UP001158045"/>
    </source>
</evidence>
<organism evidence="2 3">
    <name type="scientific">Fusibacter bizertensis</name>
    <dbReference type="NCBI Taxonomy" id="1488331"/>
    <lineage>
        <taxon>Bacteria</taxon>
        <taxon>Bacillati</taxon>
        <taxon>Bacillota</taxon>
        <taxon>Clostridia</taxon>
        <taxon>Eubacteriales</taxon>
        <taxon>Eubacteriales Family XII. Incertae Sedis</taxon>
        <taxon>Fusibacter</taxon>
    </lineage>
</organism>
<evidence type="ECO:0000313" key="2">
    <source>
        <dbReference type="EMBL" id="MDH8676821.1"/>
    </source>
</evidence>
<dbReference type="RefSeq" id="WP_281092620.1">
    <property type="nucleotide sequence ID" value="NZ_JARYZI010000001.1"/>
</dbReference>
<keyword evidence="3" id="KW-1185">Reference proteome</keyword>
<comment type="caution">
    <text evidence="2">The sequence shown here is derived from an EMBL/GenBank/DDBJ whole genome shotgun (WGS) entry which is preliminary data.</text>
</comment>
<evidence type="ECO:0000256" key="1">
    <source>
        <dbReference type="ARBA" id="ARBA00006479"/>
    </source>
</evidence>
<proteinExistence type="inferred from homology"/>
<dbReference type="Pfam" id="PF00480">
    <property type="entry name" value="ROK"/>
    <property type="match status" value="1"/>
</dbReference>
<dbReference type="Proteomes" id="UP001158045">
    <property type="component" value="Unassembled WGS sequence"/>
</dbReference>
<dbReference type="PANTHER" id="PTHR18964:SF165">
    <property type="entry name" value="BETA-GLUCOSIDE KINASE"/>
    <property type="match status" value="1"/>
</dbReference>
<dbReference type="CDD" id="cd24152">
    <property type="entry name" value="ASKHA_NBD_ROK-like"/>
    <property type="match status" value="1"/>
</dbReference>
<dbReference type="EMBL" id="JARYZI010000001">
    <property type="protein sequence ID" value="MDH8676821.1"/>
    <property type="molecule type" value="Genomic_DNA"/>
</dbReference>
<dbReference type="InterPro" id="IPR000600">
    <property type="entry name" value="ROK"/>
</dbReference>
<dbReference type="Gene3D" id="3.30.420.40">
    <property type="match status" value="2"/>
</dbReference>